<dbReference type="Proteomes" id="UP000310039">
    <property type="component" value="Unassembled WGS sequence"/>
</dbReference>
<evidence type="ECO:0000256" key="1">
    <source>
        <dbReference type="SAM" id="MobiDB-lite"/>
    </source>
</evidence>
<gene>
    <name evidence="3" type="ORF">D6C84_03546</name>
</gene>
<feature type="domain" description="DUF4604" evidence="2">
    <location>
        <begin position="7"/>
        <end position="181"/>
    </location>
</feature>
<comment type="caution">
    <text evidence="3">The sequence shown here is derived from an EMBL/GenBank/DDBJ whole genome shotgun (WGS) entry which is preliminary data.</text>
</comment>
<protein>
    <recommendedName>
        <fullName evidence="2">DUF4604 domain-containing protein</fullName>
    </recommendedName>
</protein>
<reference evidence="3 4" key="1">
    <citation type="submission" date="2018-10" db="EMBL/GenBank/DDBJ databases">
        <title>Fifty Aureobasidium pullulans genomes reveal a recombining polyextremotolerant generalist.</title>
        <authorList>
            <person name="Gostincar C."/>
            <person name="Turk M."/>
            <person name="Zajc J."/>
            <person name="Gunde-Cimerman N."/>
        </authorList>
    </citation>
    <scope>NUCLEOTIDE SEQUENCE [LARGE SCALE GENOMIC DNA]</scope>
    <source>
        <strain evidence="3 4">EXF-3403</strain>
    </source>
</reference>
<feature type="region of interest" description="Disordered" evidence="1">
    <location>
        <begin position="1"/>
        <end position="66"/>
    </location>
</feature>
<feature type="compositionally biased region" description="Basic and acidic residues" evidence="1">
    <location>
        <begin position="1"/>
        <end position="11"/>
    </location>
</feature>
<name>A0A4V4L1U7_AURPU</name>
<sequence>MSNIKSKDLSYDKSASQPAFLQRLRDQNSAITASGRQEQPIARAQRAKKAGDDDDDAPTYVVEGSSETLTKAEYEKLTSGDGDVEAGVKSKFGDVKDMVTGELTGNSPKASGALPEEDDVPVRTSATIDAGKATKKRKVAKVVGGEDEDETSTRDETKGESKPKKPKKKGKPIKLSFGDEELRR</sequence>
<dbReference type="Pfam" id="PF15377">
    <property type="entry name" value="DUF4604"/>
    <property type="match status" value="1"/>
</dbReference>
<proteinExistence type="predicted"/>
<feature type="region of interest" description="Disordered" evidence="1">
    <location>
        <begin position="98"/>
        <end position="184"/>
    </location>
</feature>
<organism evidence="3 4">
    <name type="scientific">Aureobasidium pullulans</name>
    <name type="common">Black yeast</name>
    <name type="synonym">Pullularia pullulans</name>
    <dbReference type="NCBI Taxonomy" id="5580"/>
    <lineage>
        <taxon>Eukaryota</taxon>
        <taxon>Fungi</taxon>
        <taxon>Dikarya</taxon>
        <taxon>Ascomycota</taxon>
        <taxon>Pezizomycotina</taxon>
        <taxon>Dothideomycetes</taxon>
        <taxon>Dothideomycetidae</taxon>
        <taxon>Dothideales</taxon>
        <taxon>Saccotheciaceae</taxon>
        <taxon>Aureobasidium</taxon>
    </lineage>
</organism>
<feature type="compositionally biased region" description="Polar residues" evidence="1">
    <location>
        <begin position="27"/>
        <end position="37"/>
    </location>
</feature>
<dbReference type="EMBL" id="QZBT01000036">
    <property type="protein sequence ID" value="THZ85166.1"/>
    <property type="molecule type" value="Genomic_DNA"/>
</dbReference>
<evidence type="ECO:0000313" key="4">
    <source>
        <dbReference type="Proteomes" id="UP000310039"/>
    </source>
</evidence>
<evidence type="ECO:0000313" key="3">
    <source>
        <dbReference type="EMBL" id="THZ85166.1"/>
    </source>
</evidence>
<dbReference type="InterPro" id="IPR027911">
    <property type="entry name" value="DUF4604"/>
</dbReference>
<accession>A0A4V4L1U7</accession>
<feature type="compositionally biased region" description="Basic and acidic residues" evidence="1">
    <location>
        <begin position="151"/>
        <end position="163"/>
    </location>
</feature>
<dbReference type="AlphaFoldDB" id="A0A4V4L1U7"/>
<evidence type="ECO:0000259" key="2">
    <source>
        <dbReference type="Pfam" id="PF15377"/>
    </source>
</evidence>